<dbReference type="Gene3D" id="1.10.10.10">
    <property type="entry name" value="Winged helix-like DNA-binding domain superfamily/Winged helix DNA-binding domain"/>
    <property type="match status" value="1"/>
</dbReference>
<dbReference type="InterPro" id="IPR000944">
    <property type="entry name" value="Tscrpt_reg_Rrf2"/>
</dbReference>
<dbReference type="GO" id="GO:0005829">
    <property type="term" value="C:cytosol"/>
    <property type="evidence" value="ECO:0007669"/>
    <property type="project" value="TreeGrafter"/>
</dbReference>
<dbReference type="OrthoDB" id="3242805at2"/>
<reference evidence="1 2" key="1">
    <citation type="submission" date="2019-01" db="EMBL/GenBank/DDBJ databases">
        <title>Genome sequencing of strain FW100M-2.</title>
        <authorList>
            <person name="Heo J."/>
            <person name="Kim S.-J."/>
            <person name="Kim J.-S."/>
            <person name="Hong S.-B."/>
            <person name="Kwon S.-W."/>
        </authorList>
    </citation>
    <scope>NUCLEOTIDE SEQUENCE [LARGE SCALE GENOMIC DNA]</scope>
    <source>
        <strain evidence="1 2">FW100M-2</strain>
    </source>
</reference>
<dbReference type="AlphaFoldDB" id="A0A4P6FAZ5"/>
<dbReference type="KEGG" id="pprt:ET464_16170"/>
<dbReference type="PROSITE" id="PS51197">
    <property type="entry name" value="HTH_RRF2_2"/>
    <property type="match status" value="1"/>
</dbReference>
<dbReference type="InterPro" id="IPR036390">
    <property type="entry name" value="WH_DNA-bd_sf"/>
</dbReference>
<dbReference type="RefSeq" id="WP_129442676.1">
    <property type="nucleotide sequence ID" value="NZ_CP035492.1"/>
</dbReference>
<name>A0A4P6FAZ5_9BACL</name>
<dbReference type="PANTHER" id="PTHR33221:SF15">
    <property type="entry name" value="HTH-TYPE TRANSCRIPTIONAL REGULATOR YWGB-RELATED"/>
    <property type="match status" value="1"/>
</dbReference>
<keyword evidence="2" id="KW-1185">Reference proteome</keyword>
<sequence length="142" mass="15392">MNSEFTIAVHSLVYLAYLPERMASSDMIADNVGTHSARVRKVLSGLRKAGFVDTREGAGGGYRLTIDPNTVTLGDIYRVMAQGSLMPSWCSGDPSMDCVVGSNMKEVMFGIFCKAEKQLEDHFSGITVQDVLGQIQACDCDS</sequence>
<organism evidence="1 2">
    <name type="scientific">Paenibacillus protaetiae</name>
    <dbReference type="NCBI Taxonomy" id="2509456"/>
    <lineage>
        <taxon>Bacteria</taxon>
        <taxon>Bacillati</taxon>
        <taxon>Bacillota</taxon>
        <taxon>Bacilli</taxon>
        <taxon>Bacillales</taxon>
        <taxon>Paenibacillaceae</taxon>
        <taxon>Paenibacillus</taxon>
    </lineage>
</organism>
<proteinExistence type="predicted"/>
<evidence type="ECO:0000313" key="1">
    <source>
        <dbReference type="EMBL" id="QAY67688.1"/>
    </source>
</evidence>
<dbReference type="Proteomes" id="UP000293568">
    <property type="component" value="Chromosome"/>
</dbReference>
<accession>A0A4P6FAZ5</accession>
<evidence type="ECO:0000313" key="2">
    <source>
        <dbReference type="Proteomes" id="UP000293568"/>
    </source>
</evidence>
<dbReference type="Pfam" id="PF02082">
    <property type="entry name" value="Rrf2"/>
    <property type="match status" value="1"/>
</dbReference>
<dbReference type="GO" id="GO:0003700">
    <property type="term" value="F:DNA-binding transcription factor activity"/>
    <property type="evidence" value="ECO:0007669"/>
    <property type="project" value="TreeGrafter"/>
</dbReference>
<gene>
    <name evidence="1" type="ORF">ET464_16170</name>
</gene>
<protein>
    <submittedName>
        <fullName evidence="1">Rrf2 family transcriptional regulator</fullName>
    </submittedName>
</protein>
<dbReference type="PANTHER" id="PTHR33221">
    <property type="entry name" value="WINGED HELIX-TURN-HELIX TRANSCRIPTIONAL REGULATOR, RRF2 FAMILY"/>
    <property type="match status" value="1"/>
</dbReference>
<dbReference type="EMBL" id="CP035492">
    <property type="protein sequence ID" value="QAY67688.1"/>
    <property type="molecule type" value="Genomic_DNA"/>
</dbReference>
<dbReference type="SUPFAM" id="SSF46785">
    <property type="entry name" value="Winged helix' DNA-binding domain"/>
    <property type="match status" value="1"/>
</dbReference>
<dbReference type="InterPro" id="IPR036388">
    <property type="entry name" value="WH-like_DNA-bd_sf"/>
</dbReference>